<dbReference type="Pfam" id="PF03747">
    <property type="entry name" value="ADP_ribosyl_GH"/>
    <property type="match status" value="1"/>
</dbReference>
<evidence type="ECO:0000256" key="1">
    <source>
        <dbReference type="PIRSR" id="PIRSR605502-1"/>
    </source>
</evidence>
<reference evidence="2" key="2">
    <citation type="submission" date="2021-04" db="EMBL/GenBank/DDBJ databases">
        <authorList>
            <person name="Gilroy R."/>
        </authorList>
    </citation>
    <scope>NUCLEOTIDE SEQUENCE</scope>
    <source>
        <strain evidence="2">ChiHjej9B8-1298</strain>
    </source>
</reference>
<evidence type="ECO:0000313" key="3">
    <source>
        <dbReference type="Proteomes" id="UP000824028"/>
    </source>
</evidence>
<protein>
    <submittedName>
        <fullName evidence="2">ADP-ribosylglycohydrolase family protein</fullName>
    </submittedName>
</protein>
<comment type="cofactor">
    <cofactor evidence="1">
        <name>Mg(2+)</name>
        <dbReference type="ChEBI" id="CHEBI:18420"/>
    </cofactor>
    <text evidence="1">Binds 2 magnesium ions per subunit.</text>
</comment>
<feature type="binding site" evidence="1">
    <location>
        <position position="215"/>
    </location>
    <ligand>
        <name>Mg(2+)</name>
        <dbReference type="ChEBI" id="CHEBI:18420"/>
        <label>1</label>
    </ligand>
</feature>
<dbReference type="Gene3D" id="1.10.4080.10">
    <property type="entry name" value="ADP-ribosylation/Crystallin J1"/>
    <property type="match status" value="1"/>
</dbReference>
<proteinExistence type="predicted"/>
<dbReference type="Proteomes" id="UP000824028">
    <property type="component" value="Unassembled WGS sequence"/>
</dbReference>
<dbReference type="InterPro" id="IPR050792">
    <property type="entry name" value="ADP-ribosylglycohydrolase"/>
</dbReference>
<dbReference type="InterPro" id="IPR005502">
    <property type="entry name" value="Ribosyl_crysJ1"/>
</dbReference>
<dbReference type="EMBL" id="DXBX01000005">
    <property type="protein sequence ID" value="HIZ32081.1"/>
    <property type="molecule type" value="Genomic_DNA"/>
</dbReference>
<organism evidence="2 3">
    <name type="scientific">Candidatus Bacteroides merdigallinarum</name>
    <dbReference type="NCBI Taxonomy" id="2838473"/>
    <lineage>
        <taxon>Bacteria</taxon>
        <taxon>Pseudomonadati</taxon>
        <taxon>Bacteroidota</taxon>
        <taxon>Bacteroidia</taxon>
        <taxon>Bacteroidales</taxon>
        <taxon>Bacteroidaceae</taxon>
        <taxon>Bacteroides</taxon>
    </lineage>
</organism>
<feature type="binding site" evidence="1">
    <location>
        <position position="36"/>
    </location>
    <ligand>
        <name>Mg(2+)</name>
        <dbReference type="ChEBI" id="CHEBI:18420"/>
        <label>1</label>
    </ligand>
</feature>
<dbReference type="PANTHER" id="PTHR16222:SF12">
    <property type="entry name" value="ADP-RIBOSYLGLYCOHYDROLASE-RELATED"/>
    <property type="match status" value="1"/>
</dbReference>
<dbReference type="PANTHER" id="PTHR16222">
    <property type="entry name" value="ADP-RIBOSYLGLYCOHYDROLASE"/>
    <property type="match status" value="1"/>
</dbReference>
<keyword evidence="1" id="KW-0460">Magnesium</keyword>
<feature type="binding site" evidence="1">
    <location>
        <position position="218"/>
    </location>
    <ligand>
        <name>Mg(2+)</name>
        <dbReference type="ChEBI" id="CHEBI:18420"/>
        <label>1</label>
    </ligand>
</feature>
<feature type="binding site" evidence="1">
    <location>
        <position position="217"/>
    </location>
    <ligand>
        <name>Mg(2+)</name>
        <dbReference type="ChEBI" id="CHEBI:18420"/>
        <label>1</label>
    </ligand>
</feature>
<reference evidence="2" key="1">
    <citation type="journal article" date="2021" name="PeerJ">
        <title>Extensive microbial diversity within the chicken gut microbiome revealed by metagenomics and culture.</title>
        <authorList>
            <person name="Gilroy R."/>
            <person name="Ravi A."/>
            <person name="Getino M."/>
            <person name="Pursley I."/>
            <person name="Horton D.L."/>
            <person name="Alikhan N.F."/>
            <person name="Baker D."/>
            <person name="Gharbi K."/>
            <person name="Hall N."/>
            <person name="Watson M."/>
            <person name="Adriaenssens E.M."/>
            <person name="Foster-Nyarko E."/>
            <person name="Jarju S."/>
            <person name="Secka A."/>
            <person name="Antonio M."/>
            <person name="Oren A."/>
            <person name="Chaudhuri R.R."/>
            <person name="La Ragione R."/>
            <person name="Hildebrand F."/>
            <person name="Pallen M.J."/>
        </authorList>
    </citation>
    <scope>NUCLEOTIDE SEQUENCE</scope>
    <source>
        <strain evidence="2">ChiHjej9B8-1298</strain>
    </source>
</reference>
<dbReference type="AlphaFoldDB" id="A0A9D2E7B2"/>
<evidence type="ECO:0000313" key="2">
    <source>
        <dbReference type="EMBL" id="HIZ32081.1"/>
    </source>
</evidence>
<feature type="binding site" evidence="1">
    <location>
        <position position="35"/>
    </location>
    <ligand>
        <name>Mg(2+)</name>
        <dbReference type="ChEBI" id="CHEBI:18420"/>
        <label>1</label>
    </ligand>
</feature>
<dbReference type="InterPro" id="IPR036705">
    <property type="entry name" value="Ribosyl_crysJ1_sf"/>
</dbReference>
<feature type="binding site" evidence="1">
    <location>
        <position position="34"/>
    </location>
    <ligand>
        <name>Mg(2+)</name>
        <dbReference type="ChEBI" id="CHEBI:18420"/>
        <label>1</label>
    </ligand>
</feature>
<dbReference type="GO" id="GO:0046872">
    <property type="term" value="F:metal ion binding"/>
    <property type="evidence" value="ECO:0007669"/>
    <property type="project" value="UniProtKB-KW"/>
</dbReference>
<keyword evidence="1" id="KW-0479">Metal-binding</keyword>
<accession>A0A9D2E7B2</accession>
<sequence length="555" mass="61207">MLGAIIGDVIGSVYEFNNVKRTDFELFAPESSFTDDSLMTIAVARWLVSDPEHSGQTLVAEMQAMGRAYPSPMGAYGGRFGRWLFSSHPMPYHSWGNGSAMRVSPVGLYARTLSETLELARRSAEVTHDHPEGIKGAQAIAAAVFLAKEGLDKSFIKDYVTRIFGYDLSRSIDAIRKVYAFDESCQGSVPEALVAFLEGNSFEEVIRLAVSIGGDSDTIACMAGAVAACYYAVPPEMDRACRERFRDEPELLEFVDDFEERHVHSFCFKTMLPADNPRSYWERTTYEAGLLDVEAKTATFADMALRDHSLAACGAQYLYGKGAVGDAVREADMRATLHGYGRALLEHLLEEQDQEGRPLHAPDVQARWWHGYEAFMEPFPGKDADYVSLGEEFGRLVRALYADAEMRPCLRRYVSRHSRVRVAVTSYRPPYTPDAIRSLGYDEIFVFGSNLHGMHGGGAARVAVQRFGAVMGQGVGLQGQSYAIPTMQGSVETIRPYVDEFIRFAEAHPGLVFYVTRIGCGIAGFTDGEIAPLFAKARGLGNVVLPLSFCEVLEG</sequence>
<gene>
    <name evidence="2" type="ORF">H9814_00830</name>
</gene>
<comment type="caution">
    <text evidence="2">The sequence shown here is derived from an EMBL/GenBank/DDBJ whole genome shotgun (WGS) entry which is preliminary data.</text>
</comment>
<dbReference type="SUPFAM" id="SSF101478">
    <property type="entry name" value="ADP-ribosylglycohydrolase"/>
    <property type="match status" value="1"/>
</dbReference>
<name>A0A9D2E7B2_9BACE</name>